<accession>A0A840UG50</accession>
<reference evidence="7 8" key="1">
    <citation type="submission" date="2020-08" db="EMBL/GenBank/DDBJ databases">
        <title>Genomic Encyclopedia of Type Strains, Phase IV (KMG-IV): sequencing the most valuable type-strain genomes for metagenomic binning, comparative biology and taxonomic classification.</title>
        <authorList>
            <person name="Goeker M."/>
        </authorList>
    </citation>
    <scope>NUCLEOTIDE SEQUENCE [LARGE SCALE GENOMIC DNA]</scope>
    <source>
        <strain evidence="7 8">DSM 24661</strain>
    </source>
</reference>
<gene>
    <name evidence="5" type="primary">sepF</name>
    <name evidence="7" type="ORF">HNR32_001230</name>
</gene>
<proteinExistence type="inferred from homology"/>
<dbReference type="InterPro" id="IPR023052">
    <property type="entry name" value="Cell_div_SepF"/>
</dbReference>
<keyword evidence="1 5" id="KW-0132">Cell division</keyword>
<dbReference type="AlphaFoldDB" id="A0A840UG50"/>
<protein>
    <recommendedName>
        <fullName evidence="5">Cell division protein SepF</fullName>
    </recommendedName>
</protein>
<keyword evidence="5" id="KW-0963">Cytoplasm</keyword>
<evidence type="ECO:0000256" key="3">
    <source>
        <dbReference type="ARBA" id="ARBA00023306"/>
    </source>
</evidence>
<dbReference type="HAMAP" id="MF_01197">
    <property type="entry name" value="SepF"/>
    <property type="match status" value="1"/>
</dbReference>
<dbReference type="PANTHER" id="PTHR35798">
    <property type="entry name" value="CELL DIVISION PROTEIN SEPF"/>
    <property type="match status" value="1"/>
</dbReference>
<keyword evidence="8" id="KW-1185">Reference proteome</keyword>
<dbReference type="PANTHER" id="PTHR35798:SF1">
    <property type="entry name" value="CELL DIVISION PROTEIN SEPF"/>
    <property type="match status" value="1"/>
</dbReference>
<dbReference type="Pfam" id="PF04472">
    <property type="entry name" value="SepF"/>
    <property type="match status" value="1"/>
</dbReference>
<dbReference type="GO" id="GO:0043093">
    <property type="term" value="P:FtsZ-dependent cytokinesis"/>
    <property type="evidence" value="ECO:0007669"/>
    <property type="project" value="UniProtKB-UniRule"/>
</dbReference>
<evidence type="ECO:0000313" key="8">
    <source>
        <dbReference type="Proteomes" id="UP000559117"/>
    </source>
</evidence>
<dbReference type="InterPro" id="IPR007561">
    <property type="entry name" value="Cell_div_SepF/SepF-rel"/>
</dbReference>
<evidence type="ECO:0000256" key="6">
    <source>
        <dbReference type="SAM" id="MobiDB-lite"/>
    </source>
</evidence>
<sequence length="169" mass="19072">MKMMDRIANLLMPIEEVEEIEMPVENISTQQTVADDMKQRHFTEEKPITEKAVPPKTSLKPSSTSNGRAHLSVHTNKMNIQVFEINAFDEVKRAADALKSKQAVVLNYEKVDTETQKRMCDFLNGVCYVLEGEVKRVSDTMVLYVPDDMTISNGIVRGSDGIFKKDMAS</sequence>
<comment type="subcellular location">
    <subcellularLocation>
        <location evidence="5">Cytoplasm</location>
    </subcellularLocation>
    <text evidence="5">Localizes to the division site, in a FtsZ-dependent manner.</text>
</comment>
<evidence type="ECO:0000256" key="2">
    <source>
        <dbReference type="ARBA" id="ARBA00023210"/>
    </source>
</evidence>
<dbReference type="Proteomes" id="UP000559117">
    <property type="component" value="Unassembled WGS sequence"/>
</dbReference>
<comment type="similarity">
    <text evidence="5">Belongs to the SepF family.</text>
</comment>
<dbReference type="GO" id="GO:0000917">
    <property type="term" value="P:division septum assembly"/>
    <property type="evidence" value="ECO:0007669"/>
    <property type="project" value="UniProtKB-KW"/>
</dbReference>
<dbReference type="InterPro" id="IPR038594">
    <property type="entry name" value="SepF-like_sf"/>
</dbReference>
<evidence type="ECO:0000256" key="1">
    <source>
        <dbReference type="ARBA" id="ARBA00022618"/>
    </source>
</evidence>
<evidence type="ECO:0000256" key="4">
    <source>
        <dbReference type="ARBA" id="ARBA00044936"/>
    </source>
</evidence>
<comment type="subunit">
    <text evidence="5">Homodimer. Interacts with FtsZ.</text>
</comment>
<organism evidence="7 8">
    <name type="scientific">Pectinatus brassicae</name>
    <dbReference type="NCBI Taxonomy" id="862415"/>
    <lineage>
        <taxon>Bacteria</taxon>
        <taxon>Bacillati</taxon>
        <taxon>Bacillota</taxon>
        <taxon>Negativicutes</taxon>
        <taxon>Selenomonadales</taxon>
        <taxon>Selenomonadaceae</taxon>
        <taxon>Pectinatus</taxon>
    </lineage>
</organism>
<keyword evidence="2 5" id="KW-0717">Septation</keyword>
<comment type="caution">
    <text evidence="7">The sequence shown here is derived from an EMBL/GenBank/DDBJ whole genome shotgun (WGS) entry which is preliminary data.</text>
</comment>
<dbReference type="EMBL" id="JACHFH010000012">
    <property type="protein sequence ID" value="MBB5336086.1"/>
    <property type="molecule type" value="Genomic_DNA"/>
</dbReference>
<dbReference type="GO" id="GO:0005737">
    <property type="term" value="C:cytoplasm"/>
    <property type="evidence" value="ECO:0007669"/>
    <property type="project" value="UniProtKB-SubCell"/>
</dbReference>
<dbReference type="Gene3D" id="3.30.110.150">
    <property type="entry name" value="SepF-like protein"/>
    <property type="match status" value="1"/>
</dbReference>
<comment type="function">
    <text evidence="4 5">Cell division protein that is part of the divisome complex and is recruited early to the Z-ring. Probably stimulates Z-ring formation, perhaps through the cross-linking of FtsZ protofilaments. Its function overlaps with FtsA.</text>
</comment>
<evidence type="ECO:0000256" key="5">
    <source>
        <dbReference type="HAMAP-Rule" id="MF_01197"/>
    </source>
</evidence>
<name>A0A840UG50_9FIRM</name>
<keyword evidence="3 5" id="KW-0131">Cell cycle</keyword>
<evidence type="ECO:0000313" key="7">
    <source>
        <dbReference type="EMBL" id="MBB5336086.1"/>
    </source>
</evidence>
<feature type="region of interest" description="Disordered" evidence="6">
    <location>
        <begin position="44"/>
        <end position="68"/>
    </location>
</feature>
<feature type="compositionally biased region" description="Low complexity" evidence="6">
    <location>
        <begin position="54"/>
        <end position="65"/>
    </location>
</feature>